<dbReference type="InterPro" id="IPR000219">
    <property type="entry name" value="DH_dom"/>
</dbReference>
<feature type="compositionally biased region" description="Polar residues" evidence="2">
    <location>
        <begin position="1"/>
        <end position="10"/>
    </location>
</feature>
<evidence type="ECO:0000313" key="5">
    <source>
        <dbReference type="Proteomes" id="UP001150062"/>
    </source>
</evidence>
<dbReference type="EMBL" id="JAOAOG010000106">
    <property type="protein sequence ID" value="KAJ6248757.1"/>
    <property type="molecule type" value="Genomic_DNA"/>
</dbReference>
<feature type="coiled-coil region" evidence="1">
    <location>
        <begin position="309"/>
        <end position="371"/>
    </location>
</feature>
<feature type="coiled-coil region" evidence="1">
    <location>
        <begin position="408"/>
        <end position="442"/>
    </location>
</feature>
<organism evidence="4 5">
    <name type="scientific">Anaeramoeba flamelloides</name>
    <dbReference type="NCBI Taxonomy" id="1746091"/>
    <lineage>
        <taxon>Eukaryota</taxon>
        <taxon>Metamonada</taxon>
        <taxon>Anaeramoebidae</taxon>
        <taxon>Anaeramoeba</taxon>
    </lineage>
</organism>
<name>A0ABQ8YWC6_9EUKA</name>
<feature type="compositionally biased region" description="Polar residues" evidence="2">
    <location>
        <begin position="64"/>
        <end position="76"/>
    </location>
</feature>
<keyword evidence="5" id="KW-1185">Reference proteome</keyword>
<dbReference type="PANTHER" id="PTHR12673">
    <property type="entry name" value="FACIOGENITAL DYSPLASIA PROTEIN"/>
    <property type="match status" value="1"/>
</dbReference>
<accession>A0ABQ8YWC6</accession>
<protein>
    <submittedName>
        <fullName evidence="4">Faciogenital dysplasia protein</fullName>
    </submittedName>
</protein>
<dbReference type="SUPFAM" id="SSF50729">
    <property type="entry name" value="PH domain-like"/>
    <property type="match status" value="1"/>
</dbReference>
<dbReference type="Proteomes" id="UP001150062">
    <property type="component" value="Unassembled WGS sequence"/>
</dbReference>
<feature type="coiled-coil region" evidence="1">
    <location>
        <begin position="514"/>
        <end position="569"/>
    </location>
</feature>
<sequence>MSSVTKTPTQGKPKRKINTLRSKPLSKTPRGNASKGLNAKGNRSTGLFNKPNRPIAKKKVFRATTYTPQKNTNRNTKPTKRRVFKTKLKTKTNTKTKPTTKPKPKPKTKTKTKSKPTLKTKLKPKTKLKTKPKPTPKPKSKTSLKANPDLKRKVQKKKIDFKRTNDKTQNMNEKTGNFKRSAPLKKNKIMPVNRQIIKKKNEKSNSRSMQIRNVKRIQPKQTTNTNKKQEERKNLKKISDPKVFEKKKDHTKIFNFKRQNKVQPHSLKTNNFTNRDLKNAQATPKKETKLGYLKEPRTKATNIDHLKIQNQQSKQIEILEKKLKEQEKINSDHLKNEKQMALVINRLRNQLKEKEKEKEKQKQIAIAIENKNNFSKMEKNNLQDKIQKEKLVQEKFNAKLQSQFKFEKSKLEKIINDKNNEIQRLKENLQKKTQEFKRIQLQKKVNEPSDLQRTRGKKIIQKKDNSLNNLKRDIIQDLKTQNQRPKPNQSIKYTQRGNFELKNDKLLRSKDITIDRLYKQLIQKNKLIDKFKNEKIVANRTNQGFEKQLQDKEKIAKNQKLQINKFKQNHNPNNRPLNKYKKRVFKPRESQRPHKTFGRTRRTITIQALLRTHLQQKRHSKEYQRISLCKEIFYTEKEYVSRIKLLLNEFLQPLKDFEEISQEEINQIINELTIILNLSGKILLNLKSTSQGKELIGKVFAQFSAAMIVYTTYVNRYSTFDSHIRKNITNNEKLKNFLTEKKLQSDLRLGLFDLLIAPIQRIPKYSLLLKSLKKYTSINHPDYIYIDTALKQITKQAELLNKKRKQFSNLNQLFEISQKINSSKNKQDLNLLDKPSRKFICTAKITHYDENSVRSRIAILFNDLLIIVKKKNSHSFFIESKENYYYNLKSVLLFNKPLKIIDLTDENNNKQNLIEIQSPNLQRNLILQFEDEIEKLKWIEKLNKSNQKVTEQALNTTQNIGSESSINEIDVNNLNKNNLHSFPLNENNK</sequence>
<evidence type="ECO:0000313" key="4">
    <source>
        <dbReference type="EMBL" id="KAJ6248757.1"/>
    </source>
</evidence>
<dbReference type="InterPro" id="IPR051092">
    <property type="entry name" value="FYVE_RhoGEF_PH"/>
</dbReference>
<dbReference type="Gene3D" id="1.20.900.10">
    <property type="entry name" value="Dbl homology (DH) domain"/>
    <property type="match status" value="1"/>
</dbReference>
<dbReference type="Gene3D" id="2.30.29.30">
    <property type="entry name" value="Pleckstrin-homology domain (PH domain)/Phosphotyrosine-binding domain (PTB)"/>
    <property type="match status" value="1"/>
</dbReference>
<gene>
    <name evidence="4" type="ORF">M0813_17245</name>
</gene>
<dbReference type="SUPFAM" id="SSF48065">
    <property type="entry name" value="DBL homology domain (DH-domain)"/>
    <property type="match status" value="1"/>
</dbReference>
<feature type="region of interest" description="Disordered" evidence="2">
    <location>
        <begin position="198"/>
        <end position="233"/>
    </location>
</feature>
<keyword evidence="1" id="KW-0175">Coiled coil</keyword>
<dbReference type="SMART" id="SM00325">
    <property type="entry name" value="RhoGEF"/>
    <property type="match status" value="1"/>
</dbReference>
<feature type="domain" description="DH" evidence="3">
    <location>
        <begin position="624"/>
        <end position="803"/>
    </location>
</feature>
<dbReference type="PROSITE" id="PS50010">
    <property type="entry name" value="DH_2"/>
    <property type="match status" value="1"/>
</dbReference>
<dbReference type="Pfam" id="PF00621">
    <property type="entry name" value="RhoGEF"/>
    <property type="match status" value="1"/>
</dbReference>
<evidence type="ECO:0000256" key="1">
    <source>
        <dbReference type="SAM" id="Coils"/>
    </source>
</evidence>
<dbReference type="PANTHER" id="PTHR12673:SF159">
    <property type="entry name" value="LD03170P"/>
    <property type="match status" value="1"/>
</dbReference>
<feature type="region of interest" description="Disordered" evidence="2">
    <location>
        <begin position="1"/>
        <end position="156"/>
    </location>
</feature>
<dbReference type="InterPro" id="IPR035899">
    <property type="entry name" value="DBL_dom_sf"/>
</dbReference>
<reference evidence="4" key="1">
    <citation type="submission" date="2022-08" db="EMBL/GenBank/DDBJ databases">
        <title>Novel sulfate-reducing endosymbionts in the free-living metamonad Anaeramoeba.</title>
        <authorList>
            <person name="Jerlstrom-Hultqvist J."/>
            <person name="Cepicka I."/>
            <person name="Gallot-Lavallee L."/>
            <person name="Salas-Leiva D."/>
            <person name="Curtis B.A."/>
            <person name="Zahonova K."/>
            <person name="Pipaliya S."/>
            <person name="Dacks J."/>
            <person name="Roger A.J."/>
        </authorList>
    </citation>
    <scope>NUCLEOTIDE SEQUENCE</scope>
    <source>
        <strain evidence="4">Schooner1</strain>
    </source>
</reference>
<evidence type="ECO:0000259" key="3">
    <source>
        <dbReference type="PROSITE" id="PS50010"/>
    </source>
</evidence>
<evidence type="ECO:0000256" key="2">
    <source>
        <dbReference type="SAM" id="MobiDB-lite"/>
    </source>
</evidence>
<dbReference type="PROSITE" id="PS50096">
    <property type="entry name" value="IQ"/>
    <property type="match status" value="1"/>
</dbReference>
<dbReference type="InterPro" id="IPR011993">
    <property type="entry name" value="PH-like_dom_sf"/>
</dbReference>
<proteinExistence type="predicted"/>
<dbReference type="CDD" id="cd00160">
    <property type="entry name" value="RhoGEF"/>
    <property type="match status" value="1"/>
</dbReference>
<feature type="compositionally biased region" description="Basic residues" evidence="2">
    <location>
        <begin position="77"/>
        <end position="142"/>
    </location>
</feature>
<comment type="caution">
    <text evidence="4">The sequence shown here is derived from an EMBL/GenBank/DDBJ whole genome shotgun (WGS) entry which is preliminary data.</text>
</comment>